<dbReference type="EMBL" id="CAXLJL010000279">
    <property type="protein sequence ID" value="CAL5135926.1"/>
    <property type="molecule type" value="Genomic_DNA"/>
</dbReference>
<feature type="compositionally biased region" description="Low complexity" evidence="1">
    <location>
        <begin position="869"/>
        <end position="881"/>
    </location>
</feature>
<feature type="compositionally biased region" description="Low complexity" evidence="1">
    <location>
        <begin position="979"/>
        <end position="998"/>
    </location>
</feature>
<feature type="region of interest" description="Disordered" evidence="1">
    <location>
        <begin position="1"/>
        <end position="83"/>
    </location>
</feature>
<feature type="region of interest" description="Disordered" evidence="1">
    <location>
        <begin position="284"/>
        <end position="338"/>
    </location>
</feature>
<feature type="compositionally biased region" description="Polar residues" evidence="1">
    <location>
        <begin position="1114"/>
        <end position="1131"/>
    </location>
</feature>
<dbReference type="GO" id="GO:0034703">
    <property type="term" value="C:cation channel complex"/>
    <property type="evidence" value="ECO:0007669"/>
    <property type="project" value="TreeGrafter"/>
</dbReference>
<sequence>MPEESAKSDSQGTEGIIKMNGSCNSTSLSSATTNYLGDVAGQRAGEKFQNDPESAPSPRMSRAHGGGHTVLSRPSSRGSSDNILDVNEESKEDEPKHHPPLCRSFTDTDIMYNSTEKVEEVPGAMHYVSANGQIDYSVLLRALYWSSTVHTSSRVCAYLLKSMCALFDFNIMDVGPKAKHTPQFIVRKPININKLRAKLKIAGSKKSSLTKKASIVSRTHSRENRAHFEPSGRTLHKTKRESSSALYDQRRTSAFDYGRISGNTPLLHPAKRLHRSSVVISLELDGSDEEDEVDEESGHHTSGEPDKEASSPRGTQKDSVKTSHPSDSSQSVSSPKYRSGIRSLLHQYRSEAGTSYPSFPWSRTNARQLLRCSIVASPVLSTQYGLRYSLQTHQTFTTAWNQPSLALPKQPMLSQQVMRTNYALAVEMVLRIIRSLGCKYGHHGSPMFVSREAHTEPNPNQSPSETKEASRLTHDCLIHLYELNRSLFARSLSRVVATMCVADIMELLHALTGYCLDPAAYRVSQMHIQLNANSSYANSFGQTSTGYGTRGAEEIVISCLLGPFIRRLVRCRSELISQENMALFTDIRQLFSYLREVHGSTFRRNMLTAMLCPIQRACERPRPKVPSGWGRMSARNSMWFFGRPDKRRSSSVFSDGTSDYDGVVGGGGTCRGHRLTSWQSFMPRPSVVTRGVRLNSGAGSIGNVDRGSEGGYNRPDTDGAAQPVIEHRWVNAPALKEGLLDFAFLMECCEPGTSPEPQLIAALLDLDAPVVARACLLLECSSLVHRCNRGEWASWMKFNLPSSFQPNTATSSSSTMRTTPGVDISAEQGSPDMNIVKRNAGVLFHAWGEALGSRIRYFVKMMSAANSANISSNNPPMSASSTTQEKHKENSSTRQFCALESEENFLDDASVNPTGESCPYALLAVGVQLLLEITTYLREMHQRLPHAATNDGQQSRGQGQPGRESGGESSRRQGAGGDSSRSSAKHSISSASSGPRASFKAARRRLSILMPIFNPGGSGSTAESPTESTTGGQGGIEKSATSKSLLRRHRGSGSFKRLPADAQEALGAYGRLGSRAGARGRSNSGEAFVIPDEEEDDAAPSQSAEPDSKLPSEQEASSYVSTSQDRLTNGSHYPRHKSQTPGSRARMEEQNKVHSNVRRSISAAVGARRHRSPSIMPTTLESTEQEFCQPDSCSTHMPWIEAVIEFLN</sequence>
<evidence type="ECO:0000256" key="1">
    <source>
        <dbReference type="SAM" id="MobiDB-lite"/>
    </source>
</evidence>
<evidence type="ECO:0000259" key="2">
    <source>
        <dbReference type="Pfam" id="PF19424"/>
    </source>
</evidence>
<dbReference type="GO" id="GO:0030424">
    <property type="term" value="C:axon"/>
    <property type="evidence" value="ECO:0007669"/>
    <property type="project" value="TreeGrafter"/>
</dbReference>
<name>A0AAV2TIL5_CALDB</name>
<feature type="compositionally biased region" description="Polar residues" evidence="1">
    <location>
        <begin position="21"/>
        <end position="35"/>
    </location>
</feature>
<feature type="compositionally biased region" description="Basic and acidic residues" evidence="1">
    <location>
        <begin position="296"/>
        <end position="321"/>
    </location>
</feature>
<organism evidence="3 4">
    <name type="scientific">Calicophoron daubneyi</name>
    <name type="common">Rumen fluke</name>
    <name type="synonym">Paramphistomum daubneyi</name>
    <dbReference type="NCBI Taxonomy" id="300641"/>
    <lineage>
        <taxon>Eukaryota</taxon>
        <taxon>Metazoa</taxon>
        <taxon>Spiralia</taxon>
        <taxon>Lophotrochozoa</taxon>
        <taxon>Platyhelminthes</taxon>
        <taxon>Trematoda</taxon>
        <taxon>Digenea</taxon>
        <taxon>Plagiorchiida</taxon>
        <taxon>Pronocephalata</taxon>
        <taxon>Paramphistomoidea</taxon>
        <taxon>Paramphistomidae</taxon>
        <taxon>Calicophoron</taxon>
    </lineage>
</organism>
<feature type="compositionally biased region" description="Low complexity" evidence="1">
    <location>
        <begin position="323"/>
        <end position="334"/>
    </location>
</feature>
<dbReference type="PANTHER" id="PTHR31781:SF1">
    <property type="entry name" value="PROTEIN UNC-80 HOMOLOG"/>
    <property type="match status" value="1"/>
</dbReference>
<comment type="caution">
    <text evidence="3">The sequence shown here is derived from an EMBL/GenBank/DDBJ whole genome shotgun (WGS) entry which is preliminary data.</text>
</comment>
<proteinExistence type="predicted"/>
<feature type="compositionally biased region" description="Polar residues" evidence="1">
    <location>
        <begin position="72"/>
        <end position="82"/>
    </location>
</feature>
<evidence type="ECO:0000313" key="4">
    <source>
        <dbReference type="Proteomes" id="UP001497525"/>
    </source>
</evidence>
<feature type="region of interest" description="Disordered" evidence="1">
    <location>
        <begin position="1011"/>
        <end position="1059"/>
    </location>
</feature>
<feature type="compositionally biased region" description="Polar residues" evidence="1">
    <location>
        <begin position="1020"/>
        <end position="1030"/>
    </location>
</feature>
<feature type="region of interest" description="Disordered" evidence="1">
    <location>
        <begin position="217"/>
        <end position="247"/>
    </location>
</feature>
<feature type="region of interest" description="Disordered" evidence="1">
    <location>
        <begin position="946"/>
        <end position="999"/>
    </location>
</feature>
<evidence type="ECO:0000313" key="3">
    <source>
        <dbReference type="EMBL" id="CAL5135926.1"/>
    </source>
</evidence>
<dbReference type="PANTHER" id="PTHR31781">
    <property type="entry name" value="UNC80"/>
    <property type="match status" value="1"/>
</dbReference>
<feature type="domain" description="Protein UNC80 central region" evidence="2">
    <location>
        <begin position="726"/>
        <end position="1058"/>
    </location>
</feature>
<dbReference type="GO" id="GO:0055080">
    <property type="term" value="P:monoatomic cation homeostasis"/>
    <property type="evidence" value="ECO:0007669"/>
    <property type="project" value="TreeGrafter"/>
</dbReference>
<dbReference type="AlphaFoldDB" id="A0AAV2TIL5"/>
<accession>A0AAV2TIL5</accession>
<feature type="compositionally biased region" description="Low complexity" evidence="1">
    <location>
        <begin position="952"/>
        <end position="963"/>
    </location>
</feature>
<reference evidence="3" key="1">
    <citation type="submission" date="2024-06" db="EMBL/GenBank/DDBJ databases">
        <authorList>
            <person name="Liu X."/>
            <person name="Lenzi L."/>
            <person name="Haldenby T S."/>
            <person name="Uol C."/>
        </authorList>
    </citation>
    <scope>NUCLEOTIDE SEQUENCE</scope>
</reference>
<feature type="compositionally biased region" description="Basic and acidic residues" evidence="1">
    <location>
        <begin position="220"/>
        <end position="230"/>
    </location>
</feature>
<feature type="region of interest" description="Disordered" evidence="1">
    <location>
        <begin position="869"/>
        <end position="893"/>
    </location>
</feature>
<protein>
    <recommendedName>
        <fullName evidence="2">Protein UNC80 central region domain-containing protein</fullName>
    </recommendedName>
</protein>
<dbReference type="GO" id="GO:0005261">
    <property type="term" value="F:monoatomic cation channel activity"/>
    <property type="evidence" value="ECO:0007669"/>
    <property type="project" value="TreeGrafter"/>
</dbReference>
<dbReference type="InterPro" id="IPR045852">
    <property type="entry name" value="UNC80_central"/>
</dbReference>
<gene>
    <name evidence="3" type="ORF">CDAUBV1_LOCUS10031</name>
</gene>
<dbReference type="Pfam" id="PF19424">
    <property type="entry name" value="UNC80"/>
    <property type="match status" value="1"/>
</dbReference>
<feature type="compositionally biased region" description="Acidic residues" evidence="1">
    <location>
        <begin position="285"/>
        <end position="295"/>
    </location>
</feature>
<dbReference type="Proteomes" id="UP001497525">
    <property type="component" value="Unassembled WGS sequence"/>
</dbReference>
<feature type="region of interest" description="Disordered" evidence="1">
    <location>
        <begin position="1093"/>
        <end position="1156"/>
    </location>
</feature>